<accession>W5IJ35</accession>
<dbReference type="AlphaFoldDB" id="W5IJ35"/>
<keyword evidence="4" id="KW-1185">Reference proteome</keyword>
<evidence type="ECO:0000313" key="3">
    <source>
        <dbReference type="EMBL" id="EFG27019.1"/>
    </source>
</evidence>
<gene>
    <name evidence="3" type="ORF">HMPREF9020_00651</name>
</gene>
<dbReference type="RefSeq" id="WP_006293016.1">
    <property type="nucleotide sequence ID" value="NZ_GG770225.1"/>
</dbReference>
<dbReference type="EMBL" id="ADCX01000003">
    <property type="protein sequence ID" value="EFG27019.1"/>
    <property type="molecule type" value="Genomic_DNA"/>
</dbReference>
<dbReference type="eggNOG" id="ENOG5033WJN">
    <property type="taxonomic scope" value="Bacteria"/>
</dbReference>
<keyword evidence="2" id="KW-0812">Transmembrane</keyword>
<evidence type="ECO:0000313" key="4">
    <source>
        <dbReference type="Proteomes" id="UP000005777"/>
    </source>
</evidence>
<organism evidence="3 4">
    <name type="scientific">Scardovia inopinata F0304</name>
    <dbReference type="NCBI Taxonomy" id="641146"/>
    <lineage>
        <taxon>Bacteria</taxon>
        <taxon>Bacillati</taxon>
        <taxon>Actinomycetota</taxon>
        <taxon>Actinomycetes</taxon>
        <taxon>Bifidobacteriales</taxon>
        <taxon>Bifidobacteriaceae</taxon>
        <taxon>Scardovia</taxon>
    </lineage>
</organism>
<dbReference type="HOGENOM" id="CLU_1160429_0_0_11"/>
<feature type="transmembrane region" description="Helical" evidence="2">
    <location>
        <begin position="12"/>
        <end position="39"/>
    </location>
</feature>
<protein>
    <submittedName>
        <fullName evidence="3">Uncharacterized protein</fullName>
    </submittedName>
</protein>
<comment type="caution">
    <text evidence="3">The sequence shown here is derived from an EMBL/GenBank/DDBJ whole genome shotgun (WGS) entry which is preliminary data.</text>
</comment>
<dbReference type="Proteomes" id="UP000005777">
    <property type="component" value="Unassembled WGS sequence"/>
</dbReference>
<keyword evidence="2" id="KW-1133">Transmembrane helix</keyword>
<sequence length="239" mass="26544">MIDKPMSGNWKFLIRAHTFVLAAVILVITVLTIGATLVMGHEASVKNIYDELLLEGPECTFHVSLPGKGSIAMPRGFETHDGGVDRISSSYRSWTYEGNKLGRLLASKLYKSDGLYLSLRRSPRSNAVEIYADSGLAIGRDGNGYGVKVDWTYTASNRTLIREITFLRDNSIARKQISAKDFFSGAGLDRNDVERWANHALNDLVIKEYFEANKGHTRFTENNPGSFTAADTTDWGSKK</sequence>
<keyword evidence="2" id="KW-0472">Membrane</keyword>
<evidence type="ECO:0000256" key="2">
    <source>
        <dbReference type="SAM" id="Phobius"/>
    </source>
</evidence>
<name>W5IJ35_SCAIO</name>
<evidence type="ECO:0000256" key="1">
    <source>
        <dbReference type="SAM" id="MobiDB-lite"/>
    </source>
</evidence>
<proteinExistence type="predicted"/>
<reference evidence="3 4" key="1">
    <citation type="submission" date="2012-01" db="EMBL/GenBank/DDBJ databases">
        <title>The Genome Sequence of Scardovia inopinata F0304.</title>
        <authorList>
            <consortium name="The Broad Institute Genome Sequencing Platform"/>
            <person name="Earl A."/>
            <person name="Ward D."/>
            <person name="Feldgarden M."/>
            <person name="Gevers D."/>
            <person name="Izard J."/>
            <person name="Baranova O.V."/>
            <person name="Blanton J.M."/>
            <person name="Tanner A.C."/>
            <person name="Dewhirst F.E."/>
            <person name="Young S.K."/>
            <person name="Zeng Q."/>
            <person name="Gargeya S."/>
            <person name="Fitzgerald M."/>
            <person name="Haas B."/>
            <person name="Abouelleil A."/>
            <person name="Alvarado L."/>
            <person name="Arachchi H.M."/>
            <person name="Berlin A."/>
            <person name="Chapman S.B."/>
            <person name="Gearin G."/>
            <person name="Goldberg J."/>
            <person name="Griggs A."/>
            <person name="Gujja S."/>
            <person name="Hansen M."/>
            <person name="Heiman D."/>
            <person name="Howarth C."/>
            <person name="Larimer J."/>
            <person name="Lui A."/>
            <person name="MacDonald P.J."/>
            <person name="McCowen C."/>
            <person name="Montmayeur A."/>
            <person name="Murphy C."/>
            <person name="Neiman D."/>
            <person name="Pearson M."/>
            <person name="Priest M."/>
            <person name="Roberts A."/>
            <person name="Saif S."/>
            <person name="Shea T."/>
            <person name="Sisk P."/>
            <person name="Stolte C."/>
            <person name="Sykes S."/>
            <person name="Wortman J."/>
            <person name="Nusbaum C."/>
            <person name="Birren B."/>
        </authorList>
    </citation>
    <scope>NUCLEOTIDE SEQUENCE [LARGE SCALE GENOMIC DNA]</scope>
    <source>
        <strain evidence="3 4">F0304</strain>
    </source>
</reference>
<feature type="region of interest" description="Disordered" evidence="1">
    <location>
        <begin position="220"/>
        <end position="239"/>
    </location>
</feature>